<dbReference type="Pfam" id="PF25084">
    <property type="entry name" value="LbH_EIF2B"/>
    <property type="match status" value="1"/>
</dbReference>
<dbReference type="Gene3D" id="2.160.10.10">
    <property type="entry name" value="Hexapeptide repeat proteins"/>
    <property type="match status" value="1"/>
</dbReference>
<dbReference type="GO" id="GO:0005085">
    <property type="term" value="F:guanyl-nucleotide exchange factor activity"/>
    <property type="evidence" value="ECO:0007669"/>
    <property type="project" value="TreeGrafter"/>
</dbReference>
<evidence type="ECO:0000256" key="11">
    <source>
        <dbReference type="ARBA" id="ARBA00045373"/>
    </source>
</evidence>
<name>A0AAD5RJG1_9PEZI</name>
<dbReference type="Pfam" id="PF00483">
    <property type="entry name" value="NTP_transferase"/>
    <property type="match status" value="1"/>
</dbReference>
<reference evidence="16" key="1">
    <citation type="submission" date="2022-07" db="EMBL/GenBank/DDBJ databases">
        <title>Draft genome sequence of Zalerion maritima ATCC 34329, a (micro)plastics degrading marine fungus.</title>
        <authorList>
            <person name="Paco A."/>
            <person name="Goncalves M.F.M."/>
            <person name="Rocha-Santos T.A.P."/>
            <person name="Alves A."/>
        </authorList>
    </citation>
    <scope>NUCLEOTIDE SEQUENCE</scope>
    <source>
        <strain evidence="16">ATCC 34329</strain>
    </source>
</reference>
<keyword evidence="5" id="KW-0396">Initiation factor</keyword>
<comment type="caution">
    <text evidence="16">The sequence shown here is derived from an EMBL/GenBank/DDBJ whole genome shotgun (WGS) entry which is preliminary data.</text>
</comment>
<dbReference type="Gene3D" id="3.90.550.10">
    <property type="entry name" value="Spore Coat Polysaccharide Biosynthesis Protein SpsA, Chain A"/>
    <property type="match status" value="1"/>
</dbReference>
<dbReference type="InterPro" id="IPR056764">
    <property type="entry name" value="LbH_EIF2B3/5"/>
</dbReference>
<proteinExistence type="inferred from homology"/>
<evidence type="ECO:0000256" key="4">
    <source>
        <dbReference type="ARBA" id="ARBA00022490"/>
    </source>
</evidence>
<feature type="domain" description="EIF2B subunit epsilon/gamma LbH" evidence="15">
    <location>
        <begin position="421"/>
        <end position="498"/>
    </location>
</feature>
<evidence type="ECO:0000256" key="5">
    <source>
        <dbReference type="ARBA" id="ARBA00022540"/>
    </source>
</evidence>
<feature type="compositionally biased region" description="Polar residues" evidence="13">
    <location>
        <begin position="316"/>
        <end position="328"/>
    </location>
</feature>
<evidence type="ECO:0000256" key="2">
    <source>
        <dbReference type="ARBA" id="ARBA00007878"/>
    </source>
</evidence>
<dbReference type="GO" id="GO:0003743">
    <property type="term" value="F:translation initiation factor activity"/>
    <property type="evidence" value="ECO:0007669"/>
    <property type="project" value="UniProtKB-KW"/>
</dbReference>
<feature type="compositionally biased region" description="Acidic residues" evidence="13">
    <location>
        <begin position="525"/>
        <end position="544"/>
    </location>
</feature>
<dbReference type="InterPro" id="IPR051960">
    <property type="entry name" value="eIF2B_gamma"/>
</dbReference>
<dbReference type="GO" id="GO:0005851">
    <property type="term" value="C:eukaryotic translation initiation factor 2B complex"/>
    <property type="evidence" value="ECO:0007669"/>
    <property type="project" value="TreeGrafter"/>
</dbReference>
<keyword evidence="16" id="KW-0808">Transferase</keyword>
<evidence type="ECO:0000256" key="10">
    <source>
        <dbReference type="ARBA" id="ARBA00044229"/>
    </source>
</evidence>
<feature type="region of interest" description="Disordered" evidence="13">
    <location>
        <begin position="512"/>
        <end position="544"/>
    </location>
</feature>
<protein>
    <recommendedName>
        <fullName evidence="3">Mannose-1-phosphate guanyltransferase</fullName>
    </recommendedName>
    <alternativeName>
        <fullName evidence="8">GDP-mannose pyrophosphorylase</fullName>
    </alternativeName>
    <alternativeName>
        <fullName evidence="7">GTP-mannose-1-phosphate guanylyltransferase</fullName>
    </alternativeName>
    <alternativeName>
        <fullName evidence="9">Translation initiation factor eIF2B subunit gamma</fullName>
    </alternativeName>
    <alternativeName>
        <fullName evidence="10">eIF2B GDP-GTP exchange factor subunit gamma</fullName>
    </alternativeName>
</protein>
<dbReference type="PANTHER" id="PTHR45989">
    <property type="entry name" value="TRANSLATION INITIATION FACTOR EIF-2B SUBUNIT GAMMA"/>
    <property type="match status" value="1"/>
</dbReference>
<comment type="similarity">
    <text evidence="2">Belongs to the eIF-2B gamma/epsilon subunits family.</text>
</comment>
<dbReference type="InterPro" id="IPR029044">
    <property type="entry name" value="Nucleotide-diphossugar_trans"/>
</dbReference>
<evidence type="ECO:0000256" key="13">
    <source>
        <dbReference type="SAM" id="MobiDB-lite"/>
    </source>
</evidence>
<dbReference type="GO" id="GO:0002183">
    <property type="term" value="P:cytoplasmic translational initiation"/>
    <property type="evidence" value="ECO:0007669"/>
    <property type="project" value="TreeGrafter"/>
</dbReference>
<dbReference type="EMBL" id="JAKWBI020000427">
    <property type="protein sequence ID" value="KAJ2895093.1"/>
    <property type="molecule type" value="Genomic_DNA"/>
</dbReference>
<gene>
    <name evidence="16" type="ORF">MKZ38_006892</name>
</gene>
<dbReference type="Proteomes" id="UP001201980">
    <property type="component" value="Unassembled WGS sequence"/>
</dbReference>
<dbReference type="GO" id="GO:0016740">
    <property type="term" value="F:transferase activity"/>
    <property type="evidence" value="ECO:0007669"/>
    <property type="project" value="UniProtKB-KW"/>
</dbReference>
<organism evidence="16 17">
    <name type="scientific">Zalerion maritima</name>
    <dbReference type="NCBI Taxonomy" id="339359"/>
    <lineage>
        <taxon>Eukaryota</taxon>
        <taxon>Fungi</taxon>
        <taxon>Dikarya</taxon>
        <taxon>Ascomycota</taxon>
        <taxon>Pezizomycotina</taxon>
        <taxon>Sordariomycetes</taxon>
        <taxon>Lulworthiomycetidae</taxon>
        <taxon>Lulworthiales</taxon>
        <taxon>Lulworthiaceae</taxon>
        <taxon>Zalerion</taxon>
    </lineage>
</organism>
<evidence type="ECO:0000256" key="3">
    <source>
        <dbReference type="ARBA" id="ARBA00018601"/>
    </source>
</evidence>
<keyword evidence="6" id="KW-0648">Protein biosynthesis</keyword>
<evidence type="ECO:0000256" key="8">
    <source>
        <dbReference type="ARBA" id="ARBA00031190"/>
    </source>
</evidence>
<dbReference type="CDD" id="cd04652">
    <property type="entry name" value="LbH_eIF2B_gamma_C"/>
    <property type="match status" value="1"/>
</dbReference>
<evidence type="ECO:0000256" key="7">
    <source>
        <dbReference type="ARBA" id="ARBA00030179"/>
    </source>
</evidence>
<keyword evidence="4" id="KW-0963">Cytoplasm</keyword>
<feature type="domain" description="Nucleotidyl transferase" evidence="14">
    <location>
        <begin position="34"/>
        <end position="148"/>
    </location>
</feature>
<evidence type="ECO:0000256" key="9">
    <source>
        <dbReference type="ARBA" id="ARBA00044196"/>
    </source>
</evidence>
<comment type="function">
    <text evidence="11">Acts as a component of the translation initiation factor 2B (eIF2B) complex, which catalyzes the exchange of GDP for GTP on the eukaryotic initiation factor 2 (eIF2) complex gamma subunit. Its guanine nucleotide exchange factor activity is repressed when bound to eIF2 complex phosphorylated on the alpha subunit, thereby limiting the amount of methionyl-initiator methionine tRNA available to the ribosome and consequently global translation is repressed.</text>
</comment>
<dbReference type="PANTHER" id="PTHR45989:SF1">
    <property type="entry name" value="TRANSLATION INITIATION FACTOR EIF-2B SUBUNIT GAMMA"/>
    <property type="match status" value="1"/>
</dbReference>
<evidence type="ECO:0000256" key="6">
    <source>
        <dbReference type="ARBA" id="ARBA00022917"/>
    </source>
</evidence>
<evidence type="ECO:0000259" key="15">
    <source>
        <dbReference type="Pfam" id="PF25084"/>
    </source>
</evidence>
<feature type="compositionally biased region" description="Polar residues" evidence="13">
    <location>
        <begin position="335"/>
        <end position="344"/>
    </location>
</feature>
<comment type="subunit">
    <text evidence="12">Component of the translation initiation factor 2B (eIF2B) complex which is a heterodecamer of two sets of five different subunits: alpha, beta, gamma, delta and epsilon. Subunits alpha, beta and delta comprise a regulatory subcomplex and subunits epsilon and gamma comprise a catalytic subcomplex. Within the complex, the hexameric regulatory complex resides at the center, with the two heterodimeric catalytic subcomplexes bound on opposite sides.</text>
</comment>
<dbReference type="AlphaFoldDB" id="A0AAD5RJG1"/>
<feature type="compositionally biased region" description="Basic and acidic residues" evidence="13">
    <location>
        <begin position="304"/>
        <end position="314"/>
    </location>
</feature>
<dbReference type="GO" id="GO:0005829">
    <property type="term" value="C:cytosol"/>
    <property type="evidence" value="ECO:0007669"/>
    <property type="project" value="UniProtKB-SubCell"/>
</dbReference>
<dbReference type="SUPFAM" id="SSF53448">
    <property type="entry name" value="Nucleotide-diphospho-sugar transferases"/>
    <property type="match status" value="1"/>
</dbReference>
<sequence length="544" mass="58937">MPHAVSMASPGFQAIILCGPGSSFSTFTANPDENPKALLPIANRPMVWYPLEFCYRSGITNITLICPPSTSTAITSALNTNPALTSLPFPRPSILAPKDLDYNTGTAELLRLPEVKSAISSDFVLLPCDLVCELAGENLLQTWMITAASLPSILGDDAHQPQPQSGGMGVWYDTKKVNLVKGEETDFVITTALSSMPGTGSKTSLAPHLRNLVYSMPTDSLKDLRVEEGGLPNRHALLRSYPRTRMLSTHRDAHIYILPKWVLDIVEENPLMESVGEDVIGWWAKAGWQHGLSGKLKMDKIFKPDGKEDGDAKNGEYNSADTYRTSSLRPPLPRNTVSTLQNGTDEGGDMTEPESYSVPPILAYVHPPNPTGPLIRRVDTSQLLLQVSLQLAKLPALDESTPGEASPFAHPKKLAYPEGVQQKTTIVQKDSLVAENVTVQEKAAINSSVVGANCQIKEGAKLLQCLLMDGVVVGRSCKLTRCVIGKRAVIGDGSVLTDVEVQENLMVERKTDEKDNRLMSSEGLEATEEDLQALDTAEGDVDLG</sequence>
<evidence type="ECO:0000313" key="17">
    <source>
        <dbReference type="Proteomes" id="UP001201980"/>
    </source>
</evidence>
<keyword evidence="17" id="KW-1185">Reference proteome</keyword>
<accession>A0AAD5RJG1</accession>
<comment type="subcellular location">
    <subcellularLocation>
        <location evidence="1">Cytoplasm</location>
        <location evidence="1">Cytosol</location>
    </subcellularLocation>
</comment>
<evidence type="ECO:0000313" key="16">
    <source>
        <dbReference type="EMBL" id="KAJ2895093.1"/>
    </source>
</evidence>
<evidence type="ECO:0000256" key="1">
    <source>
        <dbReference type="ARBA" id="ARBA00004514"/>
    </source>
</evidence>
<evidence type="ECO:0000259" key="14">
    <source>
        <dbReference type="Pfam" id="PF00483"/>
    </source>
</evidence>
<evidence type="ECO:0000256" key="12">
    <source>
        <dbReference type="ARBA" id="ARBA00046432"/>
    </source>
</evidence>
<dbReference type="InterPro" id="IPR005835">
    <property type="entry name" value="NTP_transferase_dom"/>
</dbReference>
<feature type="region of interest" description="Disordered" evidence="13">
    <location>
        <begin position="304"/>
        <end position="353"/>
    </location>
</feature>